<sequence length="28" mass="3357">MWFRKSKLNRYSGRFIKYISSNTIIGSC</sequence>
<gene>
    <name evidence="1" type="ORF">BLA29_015173</name>
</gene>
<evidence type="ECO:0000313" key="2">
    <source>
        <dbReference type="Proteomes" id="UP000194236"/>
    </source>
</evidence>
<dbReference type="EMBL" id="MUJZ01000078">
    <property type="protein sequence ID" value="OTF84227.1"/>
    <property type="molecule type" value="Genomic_DNA"/>
</dbReference>
<organism evidence="1 2">
    <name type="scientific">Euroglyphus maynei</name>
    <name type="common">Mayne's house dust mite</name>
    <dbReference type="NCBI Taxonomy" id="6958"/>
    <lineage>
        <taxon>Eukaryota</taxon>
        <taxon>Metazoa</taxon>
        <taxon>Ecdysozoa</taxon>
        <taxon>Arthropoda</taxon>
        <taxon>Chelicerata</taxon>
        <taxon>Arachnida</taxon>
        <taxon>Acari</taxon>
        <taxon>Acariformes</taxon>
        <taxon>Sarcoptiformes</taxon>
        <taxon>Astigmata</taxon>
        <taxon>Psoroptidia</taxon>
        <taxon>Analgoidea</taxon>
        <taxon>Pyroglyphidae</taxon>
        <taxon>Pyroglyphinae</taxon>
        <taxon>Euroglyphus</taxon>
    </lineage>
</organism>
<accession>A0A1Y3BVX6</accession>
<keyword evidence="2" id="KW-1185">Reference proteome</keyword>
<dbReference type="Proteomes" id="UP000194236">
    <property type="component" value="Unassembled WGS sequence"/>
</dbReference>
<dbReference type="PROSITE" id="PS51257">
    <property type="entry name" value="PROKAR_LIPOPROTEIN"/>
    <property type="match status" value="1"/>
</dbReference>
<name>A0A1Y3BVX6_EURMA</name>
<protein>
    <submittedName>
        <fullName evidence="1">Uncharacterized protein</fullName>
    </submittedName>
</protein>
<evidence type="ECO:0000313" key="1">
    <source>
        <dbReference type="EMBL" id="OTF84227.1"/>
    </source>
</evidence>
<reference evidence="1 2" key="1">
    <citation type="submission" date="2017-03" db="EMBL/GenBank/DDBJ databases">
        <title>Genome Survey of Euroglyphus maynei.</title>
        <authorList>
            <person name="Arlian L.G."/>
            <person name="Morgan M.S."/>
            <person name="Rider S.D."/>
        </authorList>
    </citation>
    <scope>NUCLEOTIDE SEQUENCE [LARGE SCALE GENOMIC DNA]</scope>
    <source>
        <strain evidence="1">Arlian Lab</strain>
        <tissue evidence="1">Whole body</tissue>
    </source>
</reference>
<dbReference type="AlphaFoldDB" id="A0A1Y3BVX6"/>
<comment type="caution">
    <text evidence="1">The sequence shown here is derived from an EMBL/GenBank/DDBJ whole genome shotgun (WGS) entry which is preliminary data.</text>
</comment>
<proteinExistence type="predicted"/>